<name>A0A9E7T295_9CAUD</name>
<gene>
    <name evidence="1" type="primary">65</name>
    <name evidence="1" type="ORF">SEA_FINKLE_65</name>
</gene>
<keyword evidence="2" id="KW-1185">Reference proteome</keyword>
<reference evidence="1" key="1">
    <citation type="submission" date="2022-05" db="EMBL/GenBank/DDBJ databases">
        <authorList>
            <person name="Ashby S."/>
            <person name="Bressette G."/>
            <person name="Brown S."/>
            <person name="Charles S."/>
            <person name="Neely M.N."/>
            <person name="Molloy S.D."/>
            <person name="Garlena R.A."/>
            <person name="Russell D.A."/>
            <person name="Jacobs-Sera D."/>
            <person name="Hatfull G.F."/>
        </authorList>
    </citation>
    <scope>NUCLEOTIDE SEQUENCE</scope>
</reference>
<sequence length="90" mass="9856">MSTIAYDAAECRSCAAPIIWATTDADKAMPVDPTPDPQNGNVALHRDHTGIRAVVVPARKAAAMRKAGQPLYLSHFGSCTHADRWRKDRR</sequence>
<dbReference type="EMBL" id="ON456347">
    <property type="protein sequence ID" value="UTN92979.1"/>
    <property type="molecule type" value="Genomic_DNA"/>
</dbReference>
<protein>
    <submittedName>
        <fullName evidence="1">Uncharacterized protein</fullName>
    </submittedName>
</protein>
<proteinExistence type="predicted"/>
<dbReference type="GeneID" id="80018962"/>
<evidence type="ECO:0000313" key="2">
    <source>
        <dbReference type="Proteomes" id="UP001060355"/>
    </source>
</evidence>
<organism evidence="1 2">
    <name type="scientific">Gordonia phage Finkle</name>
    <dbReference type="NCBI Taxonomy" id="2926099"/>
    <lineage>
        <taxon>Viruses</taxon>
        <taxon>Duplodnaviria</taxon>
        <taxon>Heunggongvirae</taxon>
        <taxon>Uroviricota</taxon>
        <taxon>Caudoviricetes</taxon>
        <taxon>Finkelvirus</taxon>
        <taxon>Finkelvirus finkel</taxon>
    </lineage>
</organism>
<evidence type="ECO:0000313" key="1">
    <source>
        <dbReference type="EMBL" id="UTN92979.1"/>
    </source>
</evidence>
<dbReference type="Proteomes" id="UP001060355">
    <property type="component" value="Segment"/>
</dbReference>
<dbReference type="RefSeq" id="YP_010754378.1">
    <property type="nucleotide sequence ID" value="NC_073459.1"/>
</dbReference>
<accession>A0A9E7T295</accession>
<dbReference type="KEGG" id="vg:80018962"/>